<dbReference type="InterPro" id="IPR012919">
    <property type="entry name" value="SUN_dom"/>
</dbReference>
<comment type="subcellular location">
    <subcellularLocation>
        <location evidence="1">Membrane</location>
    </subcellularLocation>
</comment>
<evidence type="ECO:0000259" key="5">
    <source>
        <dbReference type="PROSITE" id="PS51469"/>
    </source>
</evidence>
<feature type="domain" description="SUN" evidence="5">
    <location>
        <begin position="236"/>
        <end position="426"/>
    </location>
</feature>
<dbReference type="GO" id="GO:0034993">
    <property type="term" value="C:meiotic nuclear membrane microtubule tethering complex"/>
    <property type="evidence" value="ECO:0007669"/>
    <property type="project" value="TreeGrafter"/>
</dbReference>
<proteinExistence type="predicted"/>
<dbReference type="EMBL" id="ML978808">
    <property type="protein sequence ID" value="KAF2083291.1"/>
    <property type="molecule type" value="Genomic_DNA"/>
</dbReference>
<name>A0A9P4HN26_9PEZI</name>
<sequence length="439" mass="49513">MAKNGYGPSACFKHRATQMTNSWNHFTGQPGVNQPYVDYPANSYPYNNIAPNIGSDRVAPPVMTPIKKAVNELNQLLPENIILVRGKDGEWQVSDRFWDALHRKLTDEGFEIDDTDREAAYAAWLDENRRTLHDMISATTDATVKNYLNQNHAVTGKANFLQEVETRFQVLSDQLKREIERNSKTTLTQDQIDEAASKWFATRESSSPGEALARFVQWENTQLALKSVNYFSPGFGAVIDPFLTSATQVTAGNMFGSIYRQVLWMPKQYPAMALYDWEEPSDCWCSAETEMGKAQLGVIMGFPTYPTKLTIEHIPQAATLDIKSAPKHVEVWAHFGDVEVFERALEHIQASSDPRLKCGTAPAPNYLCLGKVAYHIASFTHIQTLQLALPTVNLDLPVSRVVVRVTENYGRDWTCLYRLRLHGEEVARLDKPDPESSRP</sequence>
<dbReference type="AlphaFoldDB" id="A0A9P4HN26"/>
<evidence type="ECO:0000313" key="7">
    <source>
        <dbReference type="Proteomes" id="UP000799776"/>
    </source>
</evidence>
<accession>A0A9P4HN26</accession>
<dbReference type="InterPro" id="IPR045119">
    <property type="entry name" value="SUN1-5"/>
</dbReference>
<dbReference type="Proteomes" id="UP000799776">
    <property type="component" value="Unassembled WGS sequence"/>
</dbReference>
<comment type="caution">
    <text evidence="6">The sequence shown here is derived from an EMBL/GenBank/DDBJ whole genome shotgun (WGS) entry which is preliminary data.</text>
</comment>
<keyword evidence="4" id="KW-0472">Membrane</keyword>
<dbReference type="PANTHER" id="PTHR12911">
    <property type="entry name" value="SAD1/UNC-84-LIKE PROTEIN-RELATED"/>
    <property type="match status" value="1"/>
</dbReference>
<reference evidence="6" key="1">
    <citation type="journal article" date="2020" name="Stud. Mycol.">
        <title>101 Dothideomycetes genomes: a test case for predicting lifestyles and emergence of pathogens.</title>
        <authorList>
            <person name="Haridas S."/>
            <person name="Albert R."/>
            <person name="Binder M."/>
            <person name="Bloem J."/>
            <person name="Labutti K."/>
            <person name="Salamov A."/>
            <person name="Andreopoulos B."/>
            <person name="Baker S."/>
            <person name="Barry K."/>
            <person name="Bills G."/>
            <person name="Bluhm B."/>
            <person name="Cannon C."/>
            <person name="Castanera R."/>
            <person name="Culley D."/>
            <person name="Daum C."/>
            <person name="Ezra D."/>
            <person name="Gonzalez J."/>
            <person name="Henrissat B."/>
            <person name="Kuo A."/>
            <person name="Liang C."/>
            <person name="Lipzen A."/>
            <person name="Lutzoni F."/>
            <person name="Magnuson J."/>
            <person name="Mondo S."/>
            <person name="Nolan M."/>
            <person name="Ohm R."/>
            <person name="Pangilinan J."/>
            <person name="Park H.-J."/>
            <person name="Ramirez L."/>
            <person name="Alfaro M."/>
            <person name="Sun H."/>
            <person name="Tritt A."/>
            <person name="Yoshinaga Y."/>
            <person name="Zwiers L.-H."/>
            <person name="Turgeon B."/>
            <person name="Goodwin S."/>
            <person name="Spatafora J."/>
            <person name="Crous P."/>
            <person name="Grigoriev I."/>
        </authorList>
    </citation>
    <scope>NUCLEOTIDE SEQUENCE</scope>
    <source>
        <strain evidence="6">CBS 121410</strain>
    </source>
</reference>
<evidence type="ECO:0000256" key="3">
    <source>
        <dbReference type="ARBA" id="ARBA00022989"/>
    </source>
</evidence>
<keyword evidence="7" id="KW-1185">Reference proteome</keyword>
<dbReference type="Gene3D" id="2.60.120.260">
    <property type="entry name" value="Galactose-binding domain-like"/>
    <property type="match status" value="1"/>
</dbReference>
<evidence type="ECO:0000256" key="2">
    <source>
        <dbReference type="ARBA" id="ARBA00022692"/>
    </source>
</evidence>
<gene>
    <name evidence="6" type="ORF">K490DRAFT_69955</name>
</gene>
<evidence type="ECO:0000313" key="6">
    <source>
        <dbReference type="EMBL" id="KAF2083291.1"/>
    </source>
</evidence>
<evidence type="ECO:0000256" key="1">
    <source>
        <dbReference type="ARBA" id="ARBA00004370"/>
    </source>
</evidence>
<keyword evidence="3" id="KW-1133">Transmembrane helix</keyword>
<keyword evidence="2" id="KW-0812">Transmembrane</keyword>
<organism evidence="6 7">
    <name type="scientific">Saccharata proteae CBS 121410</name>
    <dbReference type="NCBI Taxonomy" id="1314787"/>
    <lineage>
        <taxon>Eukaryota</taxon>
        <taxon>Fungi</taxon>
        <taxon>Dikarya</taxon>
        <taxon>Ascomycota</taxon>
        <taxon>Pezizomycotina</taxon>
        <taxon>Dothideomycetes</taxon>
        <taxon>Dothideomycetes incertae sedis</taxon>
        <taxon>Botryosphaeriales</taxon>
        <taxon>Saccharataceae</taxon>
        <taxon>Saccharata</taxon>
    </lineage>
</organism>
<dbReference type="OrthoDB" id="342281at2759"/>
<dbReference type="PROSITE" id="PS51469">
    <property type="entry name" value="SUN"/>
    <property type="match status" value="1"/>
</dbReference>
<protein>
    <recommendedName>
        <fullName evidence="5">SUN domain-containing protein</fullName>
    </recommendedName>
</protein>
<evidence type="ECO:0000256" key="4">
    <source>
        <dbReference type="ARBA" id="ARBA00023136"/>
    </source>
</evidence>
<dbReference type="PANTHER" id="PTHR12911:SF8">
    <property type="entry name" value="KLAROID PROTEIN-RELATED"/>
    <property type="match status" value="1"/>
</dbReference>
<dbReference type="Pfam" id="PF07738">
    <property type="entry name" value="Sad1_UNC"/>
    <property type="match status" value="1"/>
</dbReference>
<dbReference type="GO" id="GO:0043495">
    <property type="term" value="F:protein-membrane adaptor activity"/>
    <property type="evidence" value="ECO:0007669"/>
    <property type="project" value="TreeGrafter"/>
</dbReference>